<dbReference type="KEGG" id="aup:AsAng_0022300"/>
<dbReference type="Proteomes" id="UP001060919">
    <property type="component" value="Chromosome"/>
</dbReference>
<keyword evidence="1" id="KW-1133">Transmembrane helix</keyword>
<protein>
    <submittedName>
        <fullName evidence="2">Uncharacterized protein</fullName>
    </submittedName>
</protein>
<gene>
    <name evidence="2" type="ORF">AsAng_0022300</name>
</gene>
<name>A0A916DTI7_9BACT</name>
<keyword evidence="1" id="KW-0812">Transmembrane</keyword>
<dbReference type="AlphaFoldDB" id="A0A916DTI7"/>
<organism evidence="2 3">
    <name type="scientific">Aureispira anguillae</name>
    <dbReference type="NCBI Taxonomy" id="2864201"/>
    <lineage>
        <taxon>Bacteria</taxon>
        <taxon>Pseudomonadati</taxon>
        <taxon>Bacteroidota</taxon>
        <taxon>Saprospiria</taxon>
        <taxon>Saprospirales</taxon>
        <taxon>Saprospiraceae</taxon>
        <taxon>Aureispira</taxon>
    </lineage>
</organism>
<accession>A0A916DTI7</accession>
<proteinExistence type="predicted"/>
<dbReference type="RefSeq" id="WP_264792683.1">
    <property type="nucleotide sequence ID" value="NZ_AP026867.1"/>
</dbReference>
<keyword evidence="3" id="KW-1185">Reference proteome</keyword>
<sequence>MGYTSIEIVQQLLANKNIILSETELAQLRLEKGPKKKHSPEDTRKWAALLIIGLPLLYILIVLWG</sequence>
<feature type="transmembrane region" description="Helical" evidence="1">
    <location>
        <begin position="46"/>
        <end position="64"/>
    </location>
</feature>
<reference evidence="2" key="1">
    <citation type="submission" date="2022-09" db="EMBL/GenBank/DDBJ databases">
        <title>Aureispira anguillicida sp. nov., isolated from Leptocephalus of Japanese eel Anguilla japonica.</title>
        <authorList>
            <person name="Yuasa K."/>
            <person name="Mekata T."/>
            <person name="Ikunari K."/>
        </authorList>
    </citation>
    <scope>NUCLEOTIDE SEQUENCE</scope>
    <source>
        <strain evidence="2">EL160426</strain>
    </source>
</reference>
<dbReference type="EMBL" id="AP026867">
    <property type="protein sequence ID" value="BDS11516.1"/>
    <property type="molecule type" value="Genomic_DNA"/>
</dbReference>
<keyword evidence="1" id="KW-0472">Membrane</keyword>
<evidence type="ECO:0000313" key="2">
    <source>
        <dbReference type="EMBL" id="BDS11516.1"/>
    </source>
</evidence>
<evidence type="ECO:0000256" key="1">
    <source>
        <dbReference type="SAM" id="Phobius"/>
    </source>
</evidence>
<evidence type="ECO:0000313" key="3">
    <source>
        <dbReference type="Proteomes" id="UP001060919"/>
    </source>
</evidence>